<reference evidence="2" key="1">
    <citation type="submission" date="2016-10" db="EMBL/GenBank/DDBJ databases">
        <authorList>
            <person name="Varghese N."/>
            <person name="Submissions S."/>
        </authorList>
    </citation>
    <scope>NUCLEOTIDE SEQUENCE [LARGE SCALE GENOMIC DNA]</scope>
    <source>
        <strain evidence="2">DSM 18733</strain>
    </source>
</reference>
<dbReference type="PROSITE" id="PS51257">
    <property type="entry name" value="PROKAR_LIPOPROTEIN"/>
    <property type="match status" value="1"/>
</dbReference>
<proteinExistence type="predicted"/>
<sequence length="173" mass="19667">MIKNTISILFVCMALISACSKKELSKEDALALLQKKGNYPNTHSYQIYFKDSEDGRKMLDAGLEKEGLVNVQRNRKTGDNNGAVIEFTDLAKPHLLPPDKGQLSSVQKVKLADEVLDQIIQLTFNQNKDRAQVIYTTKFVNQTPFTKLEKKDFTKTKERQAVFALTKEGWKLQ</sequence>
<evidence type="ECO:0000313" key="1">
    <source>
        <dbReference type="EMBL" id="SEK65706.1"/>
    </source>
</evidence>
<dbReference type="EMBL" id="FOAF01000001">
    <property type="protein sequence ID" value="SEK65706.1"/>
    <property type="molecule type" value="Genomic_DNA"/>
</dbReference>
<organism evidence="1 2">
    <name type="scientific">Olivibacter domesticus</name>
    <name type="common">Pseudosphingobacterium domesticum</name>
    <dbReference type="NCBI Taxonomy" id="407022"/>
    <lineage>
        <taxon>Bacteria</taxon>
        <taxon>Pseudomonadati</taxon>
        <taxon>Bacteroidota</taxon>
        <taxon>Sphingobacteriia</taxon>
        <taxon>Sphingobacteriales</taxon>
        <taxon>Sphingobacteriaceae</taxon>
        <taxon>Olivibacter</taxon>
    </lineage>
</organism>
<gene>
    <name evidence="1" type="ORF">SAMN05661044_00827</name>
</gene>
<dbReference type="STRING" id="407022.SAMN05661044_00827"/>
<dbReference type="Proteomes" id="UP000199421">
    <property type="component" value="Unassembled WGS sequence"/>
</dbReference>
<evidence type="ECO:0008006" key="3">
    <source>
        <dbReference type="Google" id="ProtNLM"/>
    </source>
</evidence>
<accession>A0A1H7ITG9</accession>
<evidence type="ECO:0000313" key="2">
    <source>
        <dbReference type="Proteomes" id="UP000199421"/>
    </source>
</evidence>
<keyword evidence="2" id="KW-1185">Reference proteome</keyword>
<protein>
    <recommendedName>
        <fullName evidence="3">Lipoprotein</fullName>
    </recommendedName>
</protein>
<name>A0A1H7ITG9_OLID1</name>
<dbReference type="AlphaFoldDB" id="A0A1H7ITG9"/>